<keyword evidence="2" id="KW-0808">Transferase</keyword>
<dbReference type="InterPro" id="IPR016181">
    <property type="entry name" value="Acyl_CoA_acyltransferase"/>
</dbReference>
<dbReference type="PROSITE" id="PS51186">
    <property type="entry name" value="GNAT"/>
    <property type="match status" value="1"/>
</dbReference>
<dbReference type="RefSeq" id="WP_135465471.1">
    <property type="nucleotide sequence ID" value="NZ_SRLC01000003.1"/>
</dbReference>
<dbReference type="PANTHER" id="PTHR43328">
    <property type="entry name" value="ACETYLTRANSFERASE-RELATED"/>
    <property type="match status" value="1"/>
</dbReference>
<organism evidence="2 3">
    <name type="scientific">Hymenobacter aquaticus</name>
    <dbReference type="NCBI Taxonomy" id="1867101"/>
    <lineage>
        <taxon>Bacteria</taxon>
        <taxon>Pseudomonadati</taxon>
        <taxon>Bacteroidota</taxon>
        <taxon>Cytophagia</taxon>
        <taxon>Cytophagales</taxon>
        <taxon>Hymenobacteraceae</taxon>
        <taxon>Hymenobacter</taxon>
    </lineage>
</organism>
<gene>
    <name evidence="2" type="ORF">E5K00_22030</name>
</gene>
<dbReference type="Pfam" id="PF13302">
    <property type="entry name" value="Acetyltransf_3"/>
    <property type="match status" value="1"/>
</dbReference>
<dbReference type="PANTHER" id="PTHR43328:SF1">
    <property type="entry name" value="N-ACETYLTRANSFERASE DOMAIN-CONTAINING PROTEIN"/>
    <property type="match status" value="1"/>
</dbReference>
<comment type="caution">
    <text evidence="2">The sequence shown here is derived from an EMBL/GenBank/DDBJ whole genome shotgun (WGS) entry which is preliminary data.</text>
</comment>
<dbReference type="AlphaFoldDB" id="A0A4Z0PW65"/>
<feature type="domain" description="N-acetyltransferase" evidence="1">
    <location>
        <begin position="17"/>
        <end position="181"/>
    </location>
</feature>
<dbReference type="EMBL" id="SRLC01000003">
    <property type="protein sequence ID" value="TGE20672.1"/>
    <property type="molecule type" value="Genomic_DNA"/>
</dbReference>
<name>A0A4Z0PW65_9BACT</name>
<evidence type="ECO:0000259" key="1">
    <source>
        <dbReference type="PROSITE" id="PS51186"/>
    </source>
</evidence>
<protein>
    <submittedName>
        <fullName evidence="2">N-acetyltransferase</fullName>
    </submittedName>
</protein>
<keyword evidence="3" id="KW-1185">Reference proteome</keyword>
<proteinExistence type="predicted"/>
<evidence type="ECO:0000313" key="3">
    <source>
        <dbReference type="Proteomes" id="UP000297549"/>
    </source>
</evidence>
<evidence type="ECO:0000313" key="2">
    <source>
        <dbReference type="EMBL" id="TGE20672.1"/>
    </source>
</evidence>
<dbReference type="SUPFAM" id="SSF55729">
    <property type="entry name" value="Acyl-CoA N-acyltransferases (Nat)"/>
    <property type="match status" value="1"/>
</dbReference>
<dbReference type="GO" id="GO:0016747">
    <property type="term" value="F:acyltransferase activity, transferring groups other than amino-acyl groups"/>
    <property type="evidence" value="ECO:0007669"/>
    <property type="project" value="InterPro"/>
</dbReference>
<dbReference type="Proteomes" id="UP000297549">
    <property type="component" value="Unassembled WGS sequence"/>
</dbReference>
<sequence>MAETLLRPTLAVPLAGVRLRPWHLHDAPVLAETANDRGIWQNLRDVFPHPYQLQDAYWYIGMVSDPDSRDVHLAIEVEGEAAGAISVLFKDDINRCSAEIGYWLGRRHWGRGIVTEAVKVLTAYTFAHFDISRLYAEIFARNAGSARVLTKAGYQLEARLQKSIVKEGVVQDALLFAALKS</sequence>
<dbReference type="Gene3D" id="3.40.630.30">
    <property type="match status" value="1"/>
</dbReference>
<accession>A0A4Z0PW65</accession>
<dbReference type="InterPro" id="IPR000182">
    <property type="entry name" value="GNAT_dom"/>
</dbReference>
<dbReference type="OrthoDB" id="9788916at2"/>
<reference evidence="2 3" key="1">
    <citation type="submission" date="2019-04" db="EMBL/GenBank/DDBJ databases">
        <authorList>
            <person name="Feng G."/>
            <person name="Zhang J."/>
            <person name="Zhu H."/>
        </authorList>
    </citation>
    <scope>NUCLEOTIDE SEQUENCE [LARGE SCALE GENOMIC DNA]</scope>
    <source>
        <strain evidence="2 3">JCM 31653</strain>
    </source>
</reference>